<reference evidence="1" key="1">
    <citation type="submission" date="2022-04" db="EMBL/GenBank/DDBJ databases">
        <title>Chromosome-scale genome assembly of Holotrichia oblita Faldermann.</title>
        <authorList>
            <person name="Rongchong L."/>
        </authorList>
    </citation>
    <scope>NUCLEOTIDE SEQUENCE</scope>
    <source>
        <strain evidence="1">81SQS9</strain>
    </source>
</reference>
<proteinExistence type="predicted"/>
<dbReference type="Proteomes" id="UP001056778">
    <property type="component" value="Chromosome 1"/>
</dbReference>
<comment type="caution">
    <text evidence="1">The sequence shown here is derived from an EMBL/GenBank/DDBJ whole genome shotgun (WGS) entry which is preliminary data.</text>
</comment>
<evidence type="ECO:0000313" key="2">
    <source>
        <dbReference type="Proteomes" id="UP001056778"/>
    </source>
</evidence>
<evidence type="ECO:0000313" key="1">
    <source>
        <dbReference type="EMBL" id="KAI4469882.1"/>
    </source>
</evidence>
<sequence>MALLNLGDDPWLLEHESCEKLQRDIMEQLSQRQSTKLSDKFASLSANIRVRLKQFYNEVTELKRKLNEADNSRTCSTYDEKERRTRQVELLMSKYIQMQKSFEENSRNYNRDRTQLMGTSVWGTQDEELIDSGPSQESVLDIRRDQQRMLDNQERGLENLSNIIARQKNIAEAIHSEVDLHNDIIDDLGDHIDRTDVRIANETRNVTVIDRKDNTCVYWVVIALLLISIIIVAAI</sequence>
<gene>
    <name evidence="1" type="ORF">MML48_1g04809</name>
</gene>
<organism evidence="1 2">
    <name type="scientific">Holotrichia oblita</name>
    <name type="common">Chafer beetle</name>
    <dbReference type="NCBI Taxonomy" id="644536"/>
    <lineage>
        <taxon>Eukaryota</taxon>
        <taxon>Metazoa</taxon>
        <taxon>Ecdysozoa</taxon>
        <taxon>Arthropoda</taxon>
        <taxon>Hexapoda</taxon>
        <taxon>Insecta</taxon>
        <taxon>Pterygota</taxon>
        <taxon>Neoptera</taxon>
        <taxon>Endopterygota</taxon>
        <taxon>Coleoptera</taxon>
        <taxon>Polyphaga</taxon>
        <taxon>Scarabaeiformia</taxon>
        <taxon>Scarabaeidae</taxon>
        <taxon>Melolonthinae</taxon>
        <taxon>Holotrichia</taxon>
    </lineage>
</organism>
<keyword evidence="2" id="KW-1185">Reference proteome</keyword>
<name>A0ACB9TSL7_HOLOL</name>
<dbReference type="EMBL" id="CM043015">
    <property type="protein sequence ID" value="KAI4469882.1"/>
    <property type="molecule type" value="Genomic_DNA"/>
</dbReference>
<accession>A0ACB9TSL7</accession>
<protein>
    <submittedName>
        <fullName evidence="1">Syntaxin</fullName>
    </submittedName>
</protein>